<dbReference type="Proteomes" id="UP000533469">
    <property type="component" value="Unassembled WGS sequence"/>
</dbReference>
<evidence type="ECO:0000313" key="3">
    <source>
        <dbReference type="Proteomes" id="UP000533469"/>
    </source>
</evidence>
<gene>
    <name evidence="2" type="ORF">FHS55_002228</name>
</gene>
<feature type="non-terminal residue" evidence="2">
    <location>
        <position position="227"/>
    </location>
</feature>
<accession>A0A839ZA70</accession>
<protein>
    <submittedName>
        <fullName evidence="2">Uncharacterized protein</fullName>
    </submittedName>
</protein>
<reference evidence="2 3" key="1">
    <citation type="submission" date="2020-08" db="EMBL/GenBank/DDBJ databases">
        <title>Genomic Encyclopedia of Type Strains, Phase IV (KMG-IV): sequencing the most valuable type-strain genomes for metagenomic binning, comparative biology and taxonomic classification.</title>
        <authorList>
            <person name="Goeker M."/>
        </authorList>
    </citation>
    <scope>NUCLEOTIDE SEQUENCE [LARGE SCALE GENOMIC DNA]</scope>
    <source>
        <strain evidence="2 3">DSM 5895</strain>
    </source>
</reference>
<feature type="compositionally biased region" description="Basic residues" evidence="1">
    <location>
        <begin position="1"/>
        <end position="20"/>
    </location>
</feature>
<proteinExistence type="predicted"/>
<feature type="region of interest" description="Disordered" evidence="1">
    <location>
        <begin position="1"/>
        <end position="22"/>
    </location>
</feature>
<keyword evidence="3" id="KW-1185">Reference proteome</keyword>
<evidence type="ECO:0000313" key="2">
    <source>
        <dbReference type="EMBL" id="MBB3771629.1"/>
    </source>
</evidence>
<dbReference type="RefSeq" id="WP_183189775.1">
    <property type="nucleotide sequence ID" value="NZ_JACICD010000003.1"/>
</dbReference>
<name>A0A839ZA70_9HYPH</name>
<sequence length="227" mass="24669">MKTRATRPARGPKARGKRTPGHMIGCTEPGDWALSEAQWLKVGEAYCPAFCCALLAEIAIRAAEAERHADGPTALAEAQQRASRARNAYRRHVNAHDLSNLTMEAWARGAAEWKEAITEIVNRYISQVKMEAEAPPVAGTMAWMSKLGRAAADLLAAYEAPLNPEAKSLVRADPERAMGGSLRYQDMPGDIRAEVATLARILPVSRQTVPGSCLTRVSCFVTMRGGR</sequence>
<dbReference type="EMBL" id="JACICD010000003">
    <property type="protein sequence ID" value="MBB3771629.1"/>
    <property type="molecule type" value="Genomic_DNA"/>
</dbReference>
<evidence type="ECO:0000256" key="1">
    <source>
        <dbReference type="SAM" id="MobiDB-lite"/>
    </source>
</evidence>
<dbReference type="AlphaFoldDB" id="A0A839ZA70"/>
<organism evidence="2 3">
    <name type="scientific">Ancylobacter tetraedralis</name>
    <dbReference type="NCBI Taxonomy" id="217068"/>
    <lineage>
        <taxon>Bacteria</taxon>
        <taxon>Pseudomonadati</taxon>
        <taxon>Pseudomonadota</taxon>
        <taxon>Alphaproteobacteria</taxon>
        <taxon>Hyphomicrobiales</taxon>
        <taxon>Xanthobacteraceae</taxon>
        <taxon>Ancylobacter</taxon>
    </lineage>
</organism>
<comment type="caution">
    <text evidence="2">The sequence shown here is derived from an EMBL/GenBank/DDBJ whole genome shotgun (WGS) entry which is preliminary data.</text>
</comment>